<name>A0ABZ0CF19_BORAD</name>
<protein>
    <submittedName>
        <fullName evidence="1">Uncharacterized protein</fullName>
    </submittedName>
</protein>
<gene>
    <name evidence="1" type="ORF">QIA45_02260</name>
</gene>
<accession>A0ABZ0CF19</accession>
<sequence length="57" mass="6521">MNDFDYTKIVHFFKVVKSSSEGYKIELLRDVLNIQVNKLINDLFLGLSPGISNSVLF</sequence>
<dbReference type="EMBL" id="CP132457">
    <property type="protein sequence ID" value="WNY65904.1"/>
    <property type="molecule type" value="Genomic_DNA"/>
</dbReference>
<keyword evidence="2" id="KW-1185">Reference proteome</keyword>
<organism evidence="1 2">
    <name type="scientific">Borrelia andersonii</name>
    <name type="common">Borreliella andersonii</name>
    <dbReference type="NCBI Taxonomy" id="42109"/>
    <lineage>
        <taxon>Bacteria</taxon>
        <taxon>Pseudomonadati</taxon>
        <taxon>Spirochaetota</taxon>
        <taxon>Spirochaetia</taxon>
        <taxon>Spirochaetales</taxon>
        <taxon>Borreliaceae</taxon>
        <taxon>Borreliella</taxon>
    </lineage>
</organism>
<reference evidence="1" key="1">
    <citation type="submission" date="2023-07" db="EMBL/GenBank/DDBJ databases">
        <title>Genome sequencing of multiple Borrelia sensu lato isolates.</title>
        <authorList>
            <person name="Mongodin E.F."/>
            <person name="Rudenko N."/>
            <person name="Fraser C.M."/>
            <person name="Schutzer S."/>
            <person name="Luft B."/>
            <person name="Morgan R."/>
            <person name="Chastens S."/>
            <person name="Qiu W."/>
        </authorList>
    </citation>
    <scope>NUCLEOTIDE SEQUENCE [LARGE SCALE GENOMIC DNA]</scope>
    <source>
        <strain evidence="1">21038</strain>
    </source>
</reference>
<evidence type="ECO:0000313" key="1">
    <source>
        <dbReference type="EMBL" id="WNY65904.1"/>
    </source>
</evidence>
<dbReference type="Proteomes" id="UP001305787">
    <property type="component" value="Chromosome"/>
</dbReference>
<evidence type="ECO:0000313" key="2">
    <source>
        <dbReference type="Proteomes" id="UP001305787"/>
    </source>
</evidence>
<proteinExistence type="predicted"/>
<dbReference type="RefSeq" id="WP_421115057.1">
    <property type="nucleotide sequence ID" value="NZ_CP132457.1"/>
</dbReference>